<dbReference type="InterPro" id="IPR022380">
    <property type="entry name" value="Glu-Q_tRNA(Asp)_Synthase"/>
</dbReference>
<accession>A0A1I2HVD2</accession>
<feature type="binding site" evidence="7">
    <location>
        <position position="104"/>
    </location>
    <ligand>
        <name>Zn(2+)</name>
        <dbReference type="ChEBI" id="CHEBI:29105"/>
    </ligand>
</feature>
<evidence type="ECO:0000256" key="3">
    <source>
        <dbReference type="ARBA" id="ARBA00022741"/>
    </source>
</evidence>
<feature type="short sequence motif" description="'KMSKS' region" evidence="7">
    <location>
        <begin position="235"/>
        <end position="239"/>
    </location>
</feature>
<feature type="binding site" evidence="7">
    <location>
        <position position="197"/>
    </location>
    <ligand>
        <name>L-glutamate</name>
        <dbReference type="ChEBI" id="CHEBI:29985"/>
    </ligand>
</feature>
<evidence type="ECO:0000313" key="11">
    <source>
        <dbReference type="Proteomes" id="UP000199771"/>
    </source>
</evidence>
<feature type="binding site" evidence="7">
    <location>
        <position position="179"/>
    </location>
    <ligand>
        <name>L-glutamate</name>
        <dbReference type="ChEBI" id="CHEBI:29985"/>
    </ligand>
</feature>
<feature type="binding site" evidence="7">
    <location>
        <position position="102"/>
    </location>
    <ligand>
        <name>Zn(2+)</name>
        <dbReference type="ChEBI" id="CHEBI:29105"/>
    </ligand>
</feature>
<keyword evidence="2 7" id="KW-0479">Metal-binding</keyword>
<dbReference type="STRING" id="1076937.SAMN04488120_102293"/>
<dbReference type="EMBL" id="FOOC01000002">
    <property type="protein sequence ID" value="SFF34105.1"/>
    <property type="molecule type" value="Genomic_DNA"/>
</dbReference>
<comment type="function">
    <text evidence="7">Catalyzes the tRNA-independent activation of glutamate in presence of ATP and the subsequent transfer of glutamate onto a tRNA(Asp). Glutamate is transferred on the 2-amino-5-(4,5-dihydroxy-2-cyclopenten-1-yl) moiety of the queuosine in the wobble position of the QUC anticodon.</text>
</comment>
<dbReference type="Pfam" id="PF00749">
    <property type="entry name" value="tRNA-synt_1c"/>
    <property type="match status" value="1"/>
</dbReference>
<dbReference type="PRINTS" id="PR00987">
    <property type="entry name" value="TRNASYNTHGLU"/>
</dbReference>
<keyword evidence="1 7" id="KW-0436">Ligase</keyword>
<evidence type="ECO:0000259" key="9">
    <source>
        <dbReference type="Pfam" id="PF00749"/>
    </source>
</evidence>
<evidence type="ECO:0000256" key="8">
    <source>
        <dbReference type="RuleBase" id="RU363037"/>
    </source>
</evidence>
<dbReference type="Proteomes" id="UP000199771">
    <property type="component" value="Unassembled WGS sequence"/>
</dbReference>
<proteinExistence type="inferred from homology"/>
<feature type="binding site" evidence="7">
    <location>
        <position position="126"/>
    </location>
    <ligand>
        <name>Zn(2+)</name>
        <dbReference type="ChEBI" id="CHEBI:29105"/>
    </ligand>
</feature>
<evidence type="ECO:0000256" key="4">
    <source>
        <dbReference type="ARBA" id="ARBA00022833"/>
    </source>
</evidence>
<dbReference type="GO" id="GO:0004818">
    <property type="term" value="F:glutamate-tRNA ligase activity"/>
    <property type="evidence" value="ECO:0007669"/>
    <property type="project" value="TreeGrafter"/>
</dbReference>
<keyword evidence="11" id="KW-1185">Reference proteome</keyword>
<name>A0A1I2HVD2_9GAMM</name>
<dbReference type="NCBIfam" id="TIGR03838">
    <property type="entry name" value="queuosine_YadB"/>
    <property type="match status" value="1"/>
</dbReference>
<evidence type="ECO:0000256" key="5">
    <source>
        <dbReference type="ARBA" id="ARBA00022840"/>
    </source>
</evidence>
<reference evidence="10 11" key="1">
    <citation type="submission" date="2016-10" db="EMBL/GenBank/DDBJ databases">
        <authorList>
            <person name="de Groot N.N."/>
        </authorList>
    </citation>
    <scope>NUCLEOTIDE SEQUENCE [LARGE SCALE GENOMIC DNA]</scope>
    <source>
        <strain evidence="10 11">DSM 23609</strain>
    </source>
</reference>
<dbReference type="InterPro" id="IPR049940">
    <property type="entry name" value="GluQ/Sye"/>
</dbReference>
<dbReference type="SUPFAM" id="SSF52374">
    <property type="entry name" value="Nucleotidylyl transferase"/>
    <property type="match status" value="1"/>
</dbReference>
<comment type="cofactor">
    <cofactor evidence="7">
        <name>Zn(2+)</name>
        <dbReference type="ChEBI" id="CHEBI:29105"/>
    </cofactor>
    <text evidence="7">Binds 1 zinc ion per subunit.</text>
</comment>
<dbReference type="RefSeq" id="WP_091531674.1">
    <property type="nucleotide sequence ID" value="NZ_FOOC01000002.1"/>
</dbReference>
<feature type="domain" description="Glutamyl/glutaminyl-tRNA synthetase class Ib catalytic" evidence="9">
    <location>
        <begin position="8"/>
        <end position="243"/>
    </location>
</feature>
<dbReference type="PANTHER" id="PTHR43311">
    <property type="entry name" value="GLUTAMATE--TRNA LIGASE"/>
    <property type="match status" value="1"/>
</dbReference>
<keyword evidence="4 7" id="KW-0862">Zinc</keyword>
<keyword evidence="8" id="KW-0648">Protein biosynthesis</keyword>
<evidence type="ECO:0000313" key="10">
    <source>
        <dbReference type="EMBL" id="SFF34105.1"/>
    </source>
</evidence>
<organism evidence="10 11">
    <name type="scientific">Fontimonas thermophila</name>
    <dbReference type="NCBI Taxonomy" id="1076937"/>
    <lineage>
        <taxon>Bacteria</taxon>
        <taxon>Pseudomonadati</taxon>
        <taxon>Pseudomonadota</taxon>
        <taxon>Gammaproteobacteria</taxon>
        <taxon>Nevskiales</taxon>
        <taxon>Nevskiaceae</taxon>
        <taxon>Fontimonas</taxon>
    </lineage>
</organism>
<dbReference type="PANTHER" id="PTHR43311:SF1">
    <property type="entry name" value="GLUTAMYL-Q TRNA(ASP) SYNTHETASE"/>
    <property type="match status" value="1"/>
</dbReference>
<feature type="binding site" evidence="7">
    <location>
        <position position="46"/>
    </location>
    <ligand>
        <name>L-glutamate</name>
        <dbReference type="ChEBI" id="CHEBI:29985"/>
    </ligand>
</feature>
<dbReference type="InterPro" id="IPR014729">
    <property type="entry name" value="Rossmann-like_a/b/a_fold"/>
</dbReference>
<dbReference type="Gene3D" id="3.40.50.620">
    <property type="entry name" value="HUPs"/>
    <property type="match status" value="1"/>
</dbReference>
<dbReference type="GO" id="GO:0006400">
    <property type="term" value="P:tRNA modification"/>
    <property type="evidence" value="ECO:0007669"/>
    <property type="project" value="InterPro"/>
</dbReference>
<evidence type="ECO:0000256" key="1">
    <source>
        <dbReference type="ARBA" id="ARBA00022598"/>
    </source>
</evidence>
<dbReference type="GO" id="GO:0008270">
    <property type="term" value="F:zinc ion binding"/>
    <property type="evidence" value="ECO:0007669"/>
    <property type="project" value="UniProtKB-UniRule"/>
</dbReference>
<dbReference type="AlphaFoldDB" id="A0A1I2HVD2"/>
<keyword evidence="6 7" id="KW-0030">Aminoacyl-tRNA synthetase</keyword>
<keyword evidence="5 7" id="KW-0067">ATP-binding</keyword>
<feature type="binding site" evidence="7">
    <location>
        <position position="122"/>
    </location>
    <ligand>
        <name>Zn(2+)</name>
        <dbReference type="ChEBI" id="CHEBI:29105"/>
    </ligand>
</feature>
<dbReference type="GO" id="GO:0006424">
    <property type="term" value="P:glutamyl-tRNA aminoacylation"/>
    <property type="evidence" value="ECO:0007669"/>
    <property type="project" value="InterPro"/>
</dbReference>
<dbReference type="NCBIfam" id="NF004314">
    <property type="entry name" value="PRK05710.1-3"/>
    <property type="match status" value="1"/>
</dbReference>
<dbReference type="EC" id="6.1.1.-" evidence="7"/>
<dbReference type="GO" id="GO:0005524">
    <property type="term" value="F:ATP binding"/>
    <property type="evidence" value="ECO:0007669"/>
    <property type="project" value="UniProtKB-KW"/>
</dbReference>
<dbReference type="HAMAP" id="MF_01428">
    <property type="entry name" value="Glu_Q_tRNA_synth"/>
    <property type="match status" value="1"/>
</dbReference>
<feature type="binding site" evidence="7">
    <location>
        <begin position="10"/>
        <end position="14"/>
    </location>
    <ligand>
        <name>L-glutamate</name>
        <dbReference type="ChEBI" id="CHEBI:29985"/>
    </ligand>
</feature>
<keyword evidence="3 7" id="KW-0547">Nucleotide-binding</keyword>
<dbReference type="OrthoDB" id="9807503at2"/>
<evidence type="ECO:0000256" key="7">
    <source>
        <dbReference type="HAMAP-Rule" id="MF_01428"/>
    </source>
</evidence>
<dbReference type="InterPro" id="IPR020058">
    <property type="entry name" value="Glu/Gln-tRNA-synth_Ib_cat-dom"/>
</dbReference>
<sequence>MIDPCRYRGRFAPTPSGPLHLGSLLTALASWLQARRHGGCWLLRIDDLDQERCLPGMDSVILRQLETHALVWDESPRYQSRHLDEYADALERLRRLGGVYACRCTRQQLAVTARPGPDGPVYPGTCRIRALPEPGHALRLRVGDGEIAFVDGWQGEQTRCLDRDVGDFVVLRRDGVPGYQLACAIDEHAQGITEVVRGADLLGSTFQQLVIMDALQLRRPAYRHLPVLAGIDGRKLSKQNRAQPLVSSTAGENLWRCLDWLGQSPPSALRAAPAAELLRWGLAHWEASRVPAQTRITVDAPADGLA</sequence>
<dbReference type="InterPro" id="IPR000924">
    <property type="entry name" value="Glu/Gln-tRNA-synth"/>
</dbReference>
<comment type="similarity">
    <text evidence="7">Belongs to the class-I aminoacyl-tRNA synthetase family. GluQ subfamily.</text>
</comment>
<dbReference type="GO" id="GO:0005829">
    <property type="term" value="C:cytosol"/>
    <property type="evidence" value="ECO:0007669"/>
    <property type="project" value="TreeGrafter"/>
</dbReference>
<feature type="short sequence motif" description="'HIGH' region" evidence="7">
    <location>
        <begin position="13"/>
        <end position="23"/>
    </location>
</feature>
<protein>
    <recommendedName>
        <fullName evidence="7">Glutamyl-Q tRNA(Asp) synthetase</fullName>
        <shortName evidence="7">Glu-Q-RSs</shortName>
        <ecNumber evidence="7">6.1.1.-</ecNumber>
    </recommendedName>
</protein>
<evidence type="ECO:0000256" key="2">
    <source>
        <dbReference type="ARBA" id="ARBA00022723"/>
    </source>
</evidence>
<evidence type="ECO:0000256" key="6">
    <source>
        <dbReference type="ARBA" id="ARBA00023146"/>
    </source>
</evidence>
<gene>
    <name evidence="7" type="primary">gluQ</name>
    <name evidence="10" type="ORF">SAMN04488120_102293</name>
</gene>
<feature type="binding site" evidence="7">
    <location>
        <position position="238"/>
    </location>
    <ligand>
        <name>ATP</name>
        <dbReference type="ChEBI" id="CHEBI:30616"/>
    </ligand>
</feature>